<keyword evidence="2" id="KW-1185">Reference proteome</keyword>
<dbReference type="InParanoid" id="G9N0E7"/>
<gene>
    <name evidence="1" type="ORF">TRIVIDRAFT_213541</name>
</gene>
<dbReference type="STRING" id="413071.G9N0E7"/>
<name>G9N0E7_HYPVG</name>
<accession>G9N0E7</accession>
<dbReference type="InterPro" id="IPR036397">
    <property type="entry name" value="RNaseH_sf"/>
</dbReference>
<proteinExistence type="predicted"/>
<reference evidence="1 2" key="1">
    <citation type="journal article" date="2011" name="Genome Biol.">
        <title>Comparative genome sequence analysis underscores mycoparasitism as the ancestral life style of Trichoderma.</title>
        <authorList>
            <person name="Kubicek C.P."/>
            <person name="Herrera-Estrella A."/>
            <person name="Seidl-Seiboth V."/>
            <person name="Martinez D.A."/>
            <person name="Druzhinina I.S."/>
            <person name="Thon M."/>
            <person name="Zeilinger S."/>
            <person name="Casas-Flores S."/>
            <person name="Horwitz B.A."/>
            <person name="Mukherjee P.K."/>
            <person name="Mukherjee M."/>
            <person name="Kredics L."/>
            <person name="Alcaraz L.D."/>
            <person name="Aerts A."/>
            <person name="Antal Z."/>
            <person name="Atanasova L."/>
            <person name="Cervantes-Badillo M.G."/>
            <person name="Challacombe J."/>
            <person name="Chertkov O."/>
            <person name="McCluskey K."/>
            <person name="Coulpier F."/>
            <person name="Deshpande N."/>
            <person name="von Doehren H."/>
            <person name="Ebbole D.J."/>
            <person name="Esquivel-Naranjo E.U."/>
            <person name="Fekete E."/>
            <person name="Flipphi M."/>
            <person name="Glaser F."/>
            <person name="Gomez-Rodriguez E.Y."/>
            <person name="Gruber S."/>
            <person name="Han C."/>
            <person name="Henrissat B."/>
            <person name="Hermosa R."/>
            <person name="Hernandez-Onate M."/>
            <person name="Karaffa L."/>
            <person name="Kosti I."/>
            <person name="Le Crom S."/>
            <person name="Lindquist E."/>
            <person name="Lucas S."/>
            <person name="Luebeck M."/>
            <person name="Luebeck P.S."/>
            <person name="Margeot A."/>
            <person name="Metz B."/>
            <person name="Misra M."/>
            <person name="Nevalainen H."/>
            <person name="Omann M."/>
            <person name="Packer N."/>
            <person name="Perrone G."/>
            <person name="Uresti-Rivera E.E."/>
            <person name="Salamov A."/>
            <person name="Schmoll M."/>
            <person name="Seiboth B."/>
            <person name="Shapiro H."/>
            <person name="Sukno S."/>
            <person name="Tamayo-Ramos J.A."/>
            <person name="Tisch D."/>
            <person name="Wiest A."/>
            <person name="Wilkinson H.H."/>
            <person name="Zhang M."/>
            <person name="Coutinho P.M."/>
            <person name="Kenerley C.M."/>
            <person name="Monte E."/>
            <person name="Baker S.E."/>
            <person name="Grigoriev I.V."/>
        </authorList>
    </citation>
    <scope>NUCLEOTIDE SEQUENCE [LARGE SCALE GENOMIC DNA]</scope>
    <source>
        <strain evidence="2">Gv29-8 / FGSC 10586</strain>
    </source>
</reference>
<dbReference type="RefSeq" id="XP_013954026.1">
    <property type="nucleotide sequence ID" value="XM_014098551.1"/>
</dbReference>
<evidence type="ECO:0000313" key="1">
    <source>
        <dbReference type="EMBL" id="EHK19829.1"/>
    </source>
</evidence>
<dbReference type="GeneID" id="25790746"/>
<dbReference type="HOGENOM" id="CLU_056788_12_2_1"/>
<dbReference type="eggNOG" id="ENOG502SGEC">
    <property type="taxonomic scope" value="Eukaryota"/>
</dbReference>
<organism evidence="1 2">
    <name type="scientific">Hypocrea virens (strain Gv29-8 / FGSC 10586)</name>
    <name type="common">Gliocladium virens</name>
    <name type="synonym">Trichoderma virens</name>
    <dbReference type="NCBI Taxonomy" id="413071"/>
    <lineage>
        <taxon>Eukaryota</taxon>
        <taxon>Fungi</taxon>
        <taxon>Dikarya</taxon>
        <taxon>Ascomycota</taxon>
        <taxon>Pezizomycotina</taxon>
        <taxon>Sordariomycetes</taxon>
        <taxon>Hypocreomycetidae</taxon>
        <taxon>Hypocreales</taxon>
        <taxon>Hypocreaceae</taxon>
        <taxon>Trichoderma</taxon>
    </lineage>
</organism>
<dbReference type="GO" id="GO:0003676">
    <property type="term" value="F:nucleic acid binding"/>
    <property type="evidence" value="ECO:0007669"/>
    <property type="project" value="InterPro"/>
</dbReference>
<sequence length="80" mass="9170">MMRMCEAAGVVVSAYSPDFSPIEEFFGELKNYIRSRVHDDWELIKADFKLFLEECVKAVGSRKKSARGHFKNALISIEEP</sequence>
<protein>
    <recommendedName>
        <fullName evidence="3">Tc1-like transposase DDE domain-containing protein</fullName>
    </recommendedName>
</protein>
<dbReference type="Gene3D" id="3.30.420.10">
    <property type="entry name" value="Ribonuclease H-like superfamily/Ribonuclease H"/>
    <property type="match status" value="1"/>
</dbReference>
<dbReference type="Proteomes" id="UP000007115">
    <property type="component" value="Unassembled WGS sequence"/>
</dbReference>
<evidence type="ECO:0008006" key="3">
    <source>
        <dbReference type="Google" id="ProtNLM"/>
    </source>
</evidence>
<dbReference type="EMBL" id="ABDF02000082">
    <property type="protein sequence ID" value="EHK19829.1"/>
    <property type="molecule type" value="Genomic_DNA"/>
</dbReference>
<dbReference type="VEuPathDB" id="FungiDB:TRIVIDRAFT_213541"/>
<dbReference type="OMA" id="DWCIEAV"/>
<dbReference type="OrthoDB" id="5153311at2759"/>
<evidence type="ECO:0000313" key="2">
    <source>
        <dbReference type="Proteomes" id="UP000007115"/>
    </source>
</evidence>
<comment type="caution">
    <text evidence="1">The sequence shown here is derived from an EMBL/GenBank/DDBJ whole genome shotgun (WGS) entry which is preliminary data.</text>
</comment>
<dbReference type="AlphaFoldDB" id="G9N0E7"/>